<sequence>MAFMIITFETTHGINIMLKHYVMPIHTKNGATVCTPDGFAMKQRIERLKRELRTNRKLNNI</sequence>
<evidence type="ECO:0000313" key="2">
    <source>
        <dbReference type="Proteomes" id="UP000515635"/>
    </source>
</evidence>
<dbReference type="Proteomes" id="UP000515635">
    <property type="component" value="Segment"/>
</dbReference>
<accession>A0A7G5BCV0</accession>
<keyword evidence="2" id="KW-1185">Reference proteome</keyword>
<dbReference type="EMBL" id="MT625440">
    <property type="protein sequence ID" value="QMV34479.1"/>
    <property type="molecule type" value="Genomic_DNA"/>
</dbReference>
<evidence type="ECO:0000313" key="1">
    <source>
        <dbReference type="EMBL" id="QMV34479.1"/>
    </source>
</evidence>
<reference evidence="1 2" key="1">
    <citation type="submission" date="2020-06" db="EMBL/GenBank/DDBJ databases">
        <title>Genomic characterization of a novel lytic bacteriophage PZJ0206 infecting the Enterobacter cloacae.</title>
        <authorList>
            <person name="Li Z."/>
            <person name="Jiang X."/>
            <person name="Chen T."/>
            <person name="Luo P."/>
        </authorList>
    </citation>
    <scope>NUCLEOTIDE SEQUENCE [LARGE SCALE GENOMIC DNA]</scope>
</reference>
<protein>
    <submittedName>
        <fullName evidence="1">Uncharacterized protein</fullName>
    </submittedName>
</protein>
<name>A0A7G5BCV0_9CAUD</name>
<gene>
    <name evidence="1" type="ORF">PZJ0206_44</name>
</gene>
<organism evidence="1 2">
    <name type="scientific">Enterobacter phage PZJ0206</name>
    <dbReference type="NCBI Taxonomy" id="2759125"/>
    <lineage>
        <taxon>Viruses</taxon>
        <taxon>Duplodnaviria</taxon>
        <taxon>Heunggongvirae</taxon>
        <taxon>Uroviricota</taxon>
        <taxon>Caudoviricetes</taxon>
        <taxon>Autographivirales</taxon>
        <taxon>Autotranscriptaviridae</taxon>
        <taxon>Studiervirinae</taxon>
        <taxon>Berlinvirus</taxon>
        <taxon>Berlinvirus PZJ0206</taxon>
    </lineage>
</organism>
<proteinExistence type="predicted"/>